<evidence type="ECO:0000256" key="2">
    <source>
        <dbReference type="ARBA" id="ARBA00022448"/>
    </source>
</evidence>
<accession>C0CSL1</accession>
<dbReference type="Gene3D" id="3.40.50.300">
    <property type="entry name" value="P-loop containing nucleotide triphosphate hydrolases"/>
    <property type="match status" value="2"/>
</dbReference>
<evidence type="ECO:0000256" key="9">
    <source>
        <dbReference type="ARBA" id="ARBA00023136"/>
    </source>
</evidence>
<dbReference type="EMBL" id="ACBZ01000211">
    <property type="protein sequence ID" value="EEG47238.1"/>
    <property type="molecule type" value="Genomic_DNA"/>
</dbReference>
<keyword evidence="7" id="KW-0067">ATP-binding</keyword>
<dbReference type="InterPro" id="IPR003593">
    <property type="entry name" value="AAA+_ATPase"/>
</dbReference>
<keyword evidence="8" id="KW-1278">Translocase</keyword>
<gene>
    <name evidence="11" type="ORF">RUMHYD_03878</name>
</gene>
<dbReference type="AlphaFoldDB" id="C0CSL1"/>
<protein>
    <recommendedName>
        <fullName evidence="10">ABC transporter domain-containing protein</fullName>
    </recommendedName>
</protein>
<dbReference type="GO" id="GO:0016887">
    <property type="term" value="F:ATP hydrolysis activity"/>
    <property type="evidence" value="ECO:0007669"/>
    <property type="project" value="InterPro"/>
</dbReference>
<dbReference type="PROSITE" id="PS50893">
    <property type="entry name" value="ABC_TRANSPORTER_2"/>
    <property type="match status" value="2"/>
</dbReference>
<evidence type="ECO:0000313" key="12">
    <source>
        <dbReference type="Proteomes" id="UP000003100"/>
    </source>
</evidence>
<evidence type="ECO:0000256" key="8">
    <source>
        <dbReference type="ARBA" id="ARBA00022967"/>
    </source>
</evidence>
<proteinExistence type="predicted"/>
<keyword evidence="12" id="KW-1185">Reference proteome</keyword>
<evidence type="ECO:0000256" key="5">
    <source>
        <dbReference type="ARBA" id="ARBA00022737"/>
    </source>
</evidence>
<evidence type="ECO:0000256" key="7">
    <source>
        <dbReference type="ARBA" id="ARBA00022840"/>
    </source>
</evidence>
<evidence type="ECO:0000313" key="11">
    <source>
        <dbReference type="EMBL" id="EEG47238.1"/>
    </source>
</evidence>
<evidence type="ECO:0000259" key="10">
    <source>
        <dbReference type="PROSITE" id="PS50893"/>
    </source>
</evidence>
<dbReference type="GeneID" id="86823184"/>
<dbReference type="InterPro" id="IPR017871">
    <property type="entry name" value="ABC_transporter-like_CS"/>
</dbReference>
<sequence>MIRFEHISKNFPGVRALKDVSFSVRPGEIHALLGENGAGKSTLLNILHGVYTATQGQIWIDNQAVNFTSPVDALNFGIAKVHQEIHMVDCLNVGQNIALGFEKQKRGMLDYKEIYRKTDEILKRLGCKFSSQDSLSGLSVGELQMIAIAKSLYHQAKVISFDEPTASLSNVEIEKLFEVMRSLKEQGITLLFISHKLDEIFEMCDRVSILRDGTYIMTADISDITKEELIQNMVGRDVSSYAVRQKPSCVSKEVVLKADHLCGEGFSDISFELHKGEILGFSGLVGAKRTEVMRAVFGVDKRTGGDIYIKGQKVNPHSPQEALRHGIGLISENRKTEGFVPIMSNAMNMALASLSSFYKGGRLNQGLITKSFQHFGNQVQLNIMDPDYLTQNLSGGNQQKVILAKWLATDVDILIFDEPTKGVDVGAKAEIYSLMEDFVASGKSIIMISSELPEVIGMSDRIIVLKEGRMSAEVSREEFQEAVLLSHAMGEKL</sequence>
<dbReference type="PATRIC" id="fig|476272.21.peg.566"/>
<dbReference type="PROSITE" id="PS00211">
    <property type="entry name" value="ABC_TRANSPORTER_1"/>
    <property type="match status" value="2"/>
</dbReference>
<organism evidence="11 12">
    <name type="scientific">Blautia hydrogenotrophica (strain DSM 10507 / JCM 14656 / S5a33)</name>
    <name type="common">Ruminococcus hydrogenotrophicus</name>
    <dbReference type="NCBI Taxonomy" id="476272"/>
    <lineage>
        <taxon>Bacteria</taxon>
        <taxon>Bacillati</taxon>
        <taxon>Bacillota</taxon>
        <taxon>Clostridia</taxon>
        <taxon>Lachnospirales</taxon>
        <taxon>Lachnospiraceae</taxon>
        <taxon>Blautia</taxon>
    </lineage>
</organism>
<feature type="domain" description="ABC transporter" evidence="10">
    <location>
        <begin position="2"/>
        <end position="237"/>
    </location>
</feature>
<dbReference type="SMART" id="SM00382">
    <property type="entry name" value="AAA"/>
    <property type="match status" value="2"/>
</dbReference>
<dbReference type="SUPFAM" id="SSF52540">
    <property type="entry name" value="P-loop containing nucleoside triphosphate hydrolases"/>
    <property type="match status" value="2"/>
</dbReference>
<reference evidence="11 12" key="1">
    <citation type="submission" date="2009-01" db="EMBL/GenBank/DDBJ databases">
        <authorList>
            <person name="Fulton L."/>
            <person name="Clifton S."/>
            <person name="Fulton B."/>
            <person name="Xu J."/>
            <person name="Minx P."/>
            <person name="Pepin K.H."/>
            <person name="Johnson M."/>
            <person name="Bhonagiri V."/>
            <person name="Nash W.E."/>
            <person name="Mardis E.R."/>
            <person name="Wilson R.K."/>
        </authorList>
    </citation>
    <scope>NUCLEOTIDE SEQUENCE [LARGE SCALE GENOMIC DNA]</scope>
    <source>
        <strain evidence="12">DSM 10507 / JCM 14656 / S5a33</strain>
    </source>
</reference>
<keyword evidence="4" id="KW-0762">Sugar transport</keyword>
<dbReference type="eggNOG" id="COG1129">
    <property type="taxonomic scope" value="Bacteria"/>
</dbReference>
<feature type="domain" description="ABC transporter" evidence="10">
    <location>
        <begin position="250"/>
        <end position="492"/>
    </location>
</feature>
<keyword evidence="3" id="KW-1003">Cell membrane</keyword>
<dbReference type="CDD" id="cd03216">
    <property type="entry name" value="ABC_Carb_Monos_I"/>
    <property type="match status" value="1"/>
</dbReference>
<name>C0CSL1_BLAHS</name>
<dbReference type="CDD" id="cd03215">
    <property type="entry name" value="ABC_Carb_Monos_II"/>
    <property type="match status" value="1"/>
</dbReference>
<dbReference type="InterPro" id="IPR003439">
    <property type="entry name" value="ABC_transporter-like_ATP-bd"/>
</dbReference>
<evidence type="ECO:0000256" key="3">
    <source>
        <dbReference type="ARBA" id="ARBA00022475"/>
    </source>
</evidence>
<reference evidence="11 12" key="2">
    <citation type="submission" date="2009-02" db="EMBL/GenBank/DDBJ databases">
        <title>Draft genome sequence of Blautia hydrogenotrophica DSM 10507 (Ruminococcus hydrogenotrophicus DSM 10507).</title>
        <authorList>
            <person name="Sudarsanam P."/>
            <person name="Ley R."/>
            <person name="Guruge J."/>
            <person name="Turnbaugh P.J."/>
            <person name="Mahowald M."/>
            <person name="Liep D."/>
            <person name="Gordon J."/>
        </authorList>
    </citation>
    <scope>NUCLEOTIDE SEQUENCE [LARGE SCALE GENOMIC DNA]</scope>
    <source>
        <strain evidence="12">DSM 10507 / JCM 14656 / S5a33</strain>
    </source>
</reference>
<dbReference type="Pfam" id="PF00005">
    <property type="entry name" value="ABC_tran"/>
    <property type="match status" value="2"/>
</dbReference>
<dbReference type="Proteomes" id="UP000003100">
    <property type="component" value="Unassembled WGS sequence"/>
</dbReference>
<keyword evidence="9" id="KW-0472">Membrane</keyword>
<keyword evidence="6" id="KW-0547">Nucleotide-binding</keyword>
<dbReference type="PANTHER" id="PTHR43790">
    <property type="entry name" value="CARBOHYDRATE TRANSPORT ATP-BINDING PROTEIN MG119-RELATED"/>
    <property type="match status" value="1"/>
</dbReference>
<dbReference type="InterPro" id="IPR050107">
    <property type="entry name" value="ABC_carbohydrate_import_ATPase"/>
</dbReference>
<dbReference type="FunFam" id="3.40.50.300:FF:000127">
    <property type="entry name" value="Ribose import ATP-binding protein RbsA"/>
    <property type="match status" value="1"/>
</dbReference>
<dbReference type="HOGENOM" id="CLU_000604_92_3_9"/>
<keyword evidence="2" id="KW-0813">Transport</keyword>
<dbReference type="RefSeq" id="WP_005952591.1">
    <property type="nucleotide sequence ID" value="NZ_CP136423.1"/>
</dbReference>
<evidence type="ECO:0000256" key="4">
    <source>
        <dbReference type="ARBA" id="ARBA00022597"/>
    </source>
</evidence>
<dbReference type="GO" id="GO:0005886">
    <property type="term" value="C:plasma membrane"/>
    <property type="evidence" value="ECO:0007669"/>
    <property type="project" value="UniProtKB-SubCell"/>
</dbReference>
<evidence type="ECO:0000256" key="6">
    <source>
        <dbReference type="ARBA" id="ARBA00022741"/>
    </source>
</evidence>
<evidence type="ECO:0000256" key="1">
    <source>
        <dbReference type="ARBA" id="ARBA00004202"/>
    </source>
</evidence>
<keyword evidence="5" id="KW-0677">Repeat</keyword>
<dbReference type="PANTHER" id="PTHR43790:SF3">
    <property type="entry name" value="D-ALLOSE IMPORT ATP-BINDING PROTEIN ALSA-RELATED"/>
    <property type="match status" value="1"/>
</dbReference>
<dbReference type="InterPro" id="IPR027417">
    <property type="entry name" value="P-loop_NTPase"/>
</dbReference>
<dbReference type="GO" id="GO:0005524">
    <property type="term" value="F:ATP binding"/>
    <property type="evidence" value="ECO:0007669"/>
    <property type="project" value="UniProtKB-KW"/>
</dbReference>
<comment type="subcellular location">
    <subcellularLocation>
        <location evidence="1">Cell membrane</location>
        <topology evidence="1">Peripheral membrane protein</topology>
    </subcellularLocation>
</comment>